<proteinExistence type="predicted"/>
<feature type="signal peptide" evidence="1">
    <location>
        <begin position="1"/>
        <end position="19"/>
    </location>
</feature>
<reference evidence="2 3" key="1">
    <citation type="submission" date="2014-11" db="EMBL/GenBank/DDBJ databases">
        <authorList>
            <person name="Zhu J."/>
            <person name="Qi W."/>
            <person name="Song R."/>
        </authorList>
    </citation>
    <scope>NUCLEOTIDE SEQUENCE [LARGE SCALE GENOMIC DNA]</scope>
</reference>
<evidence type="ECO:0000313" key="2">
    <source>
        <dbReference type="EMBL" id="CEM32413.1"/>
    </source>
</evidence>
<name>A0A0G4GPX4_VITBC</name>
<dbReference type="InParanoid" id="A0A0G4GPX4"/>
<evidence type="ECO:0000313" key="3">
    <source>
        <dbReference type="Proteomes" id="UP000041254"/>
    </source>
</evidence>
<dbReference type="AlphaFoldDB" id="A0A0G4GPX4"/>
<evidence type="ECO:0008006" key="4">
    <source>
        <dbReference type="Google" id="ProtNLM"/>
    </source>
</evidence>
<dbReference type="VEuPathDB" id="CryptoDB:Vbra_1613"/>
<organism evidence="2 3">
    <name type="scientific">Vitrella brassicaformis (strain CCMP3155)</name>
    <dbReference type="NCBI Taxonomy" id="1169540"/>
    <lineage>
        <taxon>Eukaryota</taxon>
        <taxon>Sar</taxon>
        <taxon>Alveolata</taxon>
        <taxon>Colpodellida</taxon>
        <taxon>Vitrellaceae</taxon>
        <taxon>Vitrella</taxon>
    </lineage>
</organism>
<protein>
    <recommendedName>
        <fullName evidence="4">Secreted protein</fullName>
    </recommendedName>
</protein>
<gene>
    <name evidence="2" type="ORF">Vbra_1613</name>
</gene>
<accession>A0A0G4GPX4</accession>
<evidence type="ECO:0000256" key="1">
    <source>
        <dbReference type="SAM" id="SignalP"/>
    </source>
</evidence>
<dbReference type="Proteomes" id="UP000041254">
    <property type="component" value="Unassembled WGS sequence"/>
</dbReference>
<feature type="chain" id="PRO_5005190312" description="Secreted protein" evidence="1">
    <location>
        <begin position="20"/>
        <end position="80"/>
    </location>
</feature>
<sequence>MLEKVIWMDVALALPLSMATMTHLIDHYVLSTLCPFWIGSDRSAPETLTARNCRRLCLCLHGDGQIGEIGRLARTHVSAC</sequence>
<keyword evidence="3" id="KW-1185">Reference proteome</keyword>
<keyword evidence="1" id="KW-0732">Signal</keyword>
<dbReference type="EMBL" id="CDMY01000751">
    <property type="protein sequence ID" value="CEM32413.1"/>
    <property type="molecule type" value="Genomic_DNA"/>
</dbReference>